<dbReference type="Gene3D" id="3.40.50.300">
    <property type="entry name" value="P-loop containing nucleotide triphosphate hydrolases"/>
    <property type="match status" value="1"/>
</dbReference>
<comment type="subcellular location">
    <subcellularLocation>
        <location evidence="1">Membrane</location>
        <topology evidence="1">Multi-pass membrane protein</topology>
    </subcellularLocation>
</comment>
<dbReference type="InterPro" id="IPR003439">
    <property type="entry name" value="ABC_transporter-like_ATP-bd"/>
</dbReference>
<dbReference type="GO" id="GO:0005524">
    <property type="term" value="F:ATP binding"/>
    <property type="evidence" value="ECO:0007669"/>
    <property type="project" value="UniProtKB-KW"/>
</dbReference>
<proteinExistence type="inferred from homology"/>
<feature type="transmembrane region" description="Helical" evidence="7">
    <location>
        <begin position="411"/>
        <end position="428"/>
    </location>
</feature>
<comment type="similarity">
    <text evidence="2">Belongs to the ABC transporter superfamily. ABCG family. Eye pigment precursor importer (TC 3.A.1.204) subfamily.</text>
</comment>
<evidence type="ECO:0000256" key="4">
    <source>
        <dbReference type="ARBA" id="ARBA00022692"/>
    </source>
</evidence>
<dbReference type="EMBL" id="MTYJ01000086">
    <property type="protein sequence ID" value="OQV15618.1"/>
    <property type="molecule type" value="Genomic_DNA"/>
</dbReference>
<evidence type="ECO:0000256" key="7">
    <source>
        <dbReference type="SAM" id="Phobius"/>
    </source>
</evidence>
<dbReference type="Proteomes" id="UP000192578">
    <property type="component" value="Unassembled WGS sequence"/>
</dbReference>
<keyword evidence="10" id="KW-1185">Reference proteome</keyword>
<dbReference type="OrthoDB" id="66620at2759"/>
<dbReference type="InterPro" id="IPR027417">
    <property type="entry name" value="P-loop_NTPase"/>
</dbReference>
<evidence type="ECO:0000256" key="2">
    <source>
        <dbReference type="ARBA" id="ARBA00005814"/>
    </source>
</evidence>
<feature type="transmembrane region" description="Helical" evidence="7">
    <location>
        <begin position="521"/>
        <end position="545"/>
    </location>
</feature>
<protein>
    <submittedName>
        <fullName evidence="9">ATP-binding cassette sub-family G member 5</fullName>
    </submittedName>
</protein>
<keyword evidence="9" id="KW-0067">ATP-binding</keyword>
<accession>A0A1W0WK75</accession>
<dbReference type="PROSITE" id="PS50893">
    <property type="entry name" value="ABC_TRANSPORTER_2"/>
    <property type="match status" value="1"/>
</dbReference>
<dbReference type="GO" id="GO:0042626">
    <property type="term" value="F:ATPase-coupled transmembrane transporter activity"/>
    <property type="evidence" value="ECO:0007669"/>
    <property type="project" value="TreeGrafter"/>
</dbReference>
<evidence type="ECO:0000256" key="3">
    <source>
        <dbReference type="ARBA" id="ARBA00022448"/>
    </source>
</evidence>
<evidence type="ECO:0000256" key="5">
    <source>
        <dbReference type="ARBA" id="ARBA00022989"/>
    </source>
</evidence>
<reference evidence="10" key="1">
    <citation type="submission" date="2017-01" db="EMBL/GenBank/DDBJ databases">
        <title>Comparative genomics of anhydrobiosis in the tardigrade Hypsibius dujardini.</title>
        <authorList>
            <person name="Yoshida Y."/>
            <person name="Koutsovoulos G."/>
            <person name="Laetsch D."/>
            <person name="Stevens L."/>
            <person name="Kumar S."/>
            <person name="Horikawa D."/>
            <person name="Ishino K."/>
            <person name="Komine S."/>
            <person name="Tomita M."/>
            <person name="Blaxter M."/>
            <person name="Arakawa K."/>
        </authorList>
    </citation>
    <scope>NUCLEOTIDE SEQUENCE [LARGE SCALE GENOMIC DNA]</scope>
    <source>
        <strain evidence="10">Z151</strain>
    </source>
</reference>
<dbReference type="SUPFAM" id="SSF52540">
    <property type="entry name" value="P-loop containing nucleoside triphosphate hydrolases"/>
    <property type="match status" value="1"/>
</dbReference>
<dbReference type="PANTHER" id="PTHR48041:SF113">
    <property type="entry name" value="ATP-BINDING CASSETTE SUB-FAMILY G MEMBER 5"/>
    <property type="match status" value="1"/>
</dbReference>
<feature type="transmembrane region" description="Helical" evidence="7">
    <location>
        <begin position="664"/>
        <end position="686"/>
    </location>
</feature>
<comment type="caution">
    <text evidence="9">The sequence shown here is derived from an EMBL/GenBank/DDBJ whole genome shotgun (WGS) entry which is preliminary data.</text>
</comment>
<evidence type="ECO:0000259" key="8">
    <source>
        <dbReference type="PROSITE" id="PS50893"/>
    </source>
</evidence>
<evidence type="ECO:0000256" key="1">
    <source>
        <dbReference type="ARBA" id="ARBA00004141"/>
    </source>
</evidence>
<dbReference type="PANTHER" id="PTHR48041">
    <property type="entry name" value="ABC TRANSPORTER G FAMILY MEMBER 28"/>
    <property type="match status" value="1"/>
</dbReference>
<name>A0A1W0WK75_HYPEX</name>
<feature type="transmembrane region" description="Helical" evidence="7">
    <location>
        <begin position="482"/>
        <end position="509"/>
    </location>
</feature>
<keyword evidence="4 7" id="KW-0812">Transmembrane</keyword>
<dbReference type="FunFam" id="3.40.50.300:FF:001473">
    <property type="entry name" value="ATP-binding cassette transporter"/>
    <property type="match status" value="1"/>
</dbReference>
<organism evidence="9 10">
    <name type="scientific">Hypsibius exemplaris</name>
    <name type="common">Freshwater tardigrade</name>
    <dbReference type="NCBI Taxonomy" id="2072580"/>
    <lineage>
        <taxon>Eukaryota</taxon>
        <taxon>Metazoa</taxon>
        <taxon>Ecdysozoa</taxon>
        <taxon>Tardigrada</taxon>
        <taxon>Eutardigrada</taxon>
        <taxon>Parachela</taxon>
        <taxon>Hypsibioidea</taxon>
        <taxon>Hypsibiidae</taxon>
        <taxon>Hypsibius</taxon>
    </lineage>
</organism>
<keyword evidence="6 7" id="KW-0472">Membrane</keyword>
<dbReference type="GO" id="GO:0016887">
    <property type="term" value="F:ATP hydrolysis activity"/>
    <property type="evidence" value="ECO:0007669"/>
    <property type="project" value="InterPro"/>
</dbReference>
<keyword evidence="5 7" id="KW-1133">Transmembrane helix</keyword>
<dbReference type="GO" id="GO:0043190">
    <property type="term" value="C:ATP-binding cassette (ABC) transporter complex"/>
    <property type="evidence" value="ECO:0007669"/>
    <property type="project" value="TreeGrafter"/>
</dbReference>
<dbReference type="InterPro" id="IPR050352">
    <property type="entry name" value="ABCG_transporters"/>
</dbReference>
<evidence type="ECO:0000313" key="9">
    <source>
        <dbReference type="EMBL" id="OQV15618.1"/>
    </source>
</evidence>
<keyword evidence="9" id="KW-0547">Nucleotide-binding</keyword>
<sequence length="692" mass="78185">MIPEEAPAFLFGMPAPDSRMQTAPRFPPPSGMNGHHPHNSGPFIPYATPLTSSLELVDVEHIGEIGKGTLFQKLTGNVPSGSILKEVSLEVYGGEVMGVLGSSGSGKRALLDVISRRALGTTRGIILLNQMPLTAQIFQDICAVVTLKNDLIPGLTVRQTLGFAADLTISALFDYQQRKQRVNQVIADMGLDNRHLLRKEVTKLNLSEKRRLLIAMELVRDPLVTLIDEPTRDLDPLNAYLIISQLASYAKKYDRMFVITLEKPRSDIAPLLDRVTILSLGDVVYTGYTKTMADYFKRIGFPCPELENPLMYYLCLATVDRRSKERFTESNNHVELLVQKYKYEGEPFKRYAPSTEGEPTTPHQPLVIAALPKPTAISNLWTLINRKFSIFLAFLYIPLEASAWETFALRFLAFPFICFFFWLFYFRIDSQSQYSFATRSGLIFNALAIVSFLSAVLTVFTFNPFRTRYFQESRSGAYNGQIFVLSEIIHSAVVNLLTVFSGASVLFYGCGMQDDGEGIKFILFTFVLYCCWNFVELQTSCLMLCVKEPLEALSTTLFIVIFYLVCASGTVKSVYNLDDWLFFLTYGTIYRYAGAVINHNEFYVSNSSVVDLLGSRNFPCGFLVDPEVHCRYLNSTDFLLQRYSRPATPTVIYADVLRDFGLCWVFYGGMILVTILVYSIPLPSFIKRKYRD</sequence>
<feature type="domain" description="ABC transporter" evidence="8">
    <location>
        <begin position="54"/>
        <end position="305"/>
    </location>
</feature>
<feature type="transmembrane region" description="Helical" evidence="7">
    <location>
        <begin position="440"/>
        <end position="462"/>
    </location>
</feature>
<gene>
    <name evidence="9" type="ORF">BV898_10207</name>
</gene>
<keyword evidence="3" id="KW-0813">Transport</keyword>
<dbReference type="Pfam" id="PF00005">
    <property type="entry name" value="ABC_tran"/>
    <property type="match status" value="1"/>
</dbReference>
<evidence type="ECO:0000256" key="6">
    <source>
        <dbReference type="ARBA" id="ARBA00023136"/>
    </source>
</evidence>
<evidence type="ECO:0000313" key="10">
    <source>
        <dbReference type="Proteomes" id="UP000192578"/>
    </source>
</evidence>
<dbReference type="AlphaFoldDB" id="A0A1W0WK75"/>